<evidence type="ECO:0000313" key="3">
    <source>
        <dbReference type="Proteomes" id="UP000838878"/>
    </source>
</evidence>
<dbReference type="AlphaFoldDB" id="A0A8J9V4I7"/>
<name>A0A8J9V4I7_9NEOP</name>
<dbReference type="Proteomes" id="UP000838878">
    <property type="component" value="Chromosome 14"/>
</dbReference>
<feature type="chain" id="PRO_5035465406" evidence="1">
    <location>
        <begin position="19"/>
        <end position="218"/>
    </location>
</feature>
<dbReference type="OrthoDB" id="6852572at2759"/>
<dbReference type="InterPro" id="IPR038606">
    <property type="entry name" value="To_sf"/>
</dbReference>
<dbReference type="PANTHER" id="PTHR11008">
    <property type="entry name" value="PROTEIN TAKEOUT-LIKE PROTEIN"/>
    <property type="match status" value="1"/>
</dbReference>
<evidence type="ECO:0000256" key="1">
    <source>
        <dbReference type="SAM" id="SignalP"/>
    </source>
</evidence>
<dbReference type="Gene3D" id="3.15.10.30">
    <property type="entry name" value="Haemolymph juvenile hormone binding protein"/>
    <property type="match status" value="1"/>
</dbReference>
<dbReference type="GO" id="GO:0005615">
    <property type="term" value="C:extracellular space"/>
    <property type="evidence" value="ECO:0007669"/>
    <property type="project" value="TreeGrafter"/>
</dbReference>
<dbReference type="SMART" id="SM00700">
    <property type="entry name" value="JHBP"/>
    <property type="match status" value="1"/>
</dbReference>
<dbReference type="Pfam" id="PF06585">
    <property type="entry name" value="JHBP"/>
    <property type="match status" value="1"/>
</dbReference>
<proteinExistence type="predicted"/>
<protein>
    <submittedName>
        <fullName evidence="2">Uncharacterized protein</fullName>
    </submittedName>
</protein>
<gene>
    <name evidence="2" type="ORF">BINO364_LOCUS6191</name>
</gene>
<keyword evidence="3" id="KW-1185">Reference proteome</keyword>
<dbReference type="InterPro" id="IPR010562">
    <property type="entry name" value="Haemolymph_juvenile_hormone-bd"/>
</dbReference>
<dbReference type="EMBL" id="OV170234">
    <property type="protein sequence ID" value="CAH0719900.1"/>
    <property type="molecule type" value="Genomic_DNA"/>
</dbReference>
<organism evidence="2 3">
    <name type="scientific">Brenthis ino</name>
    <name type="common">lesser marbled fritillary</name>
    <dbReference type="NCBI Taxonomy" id="405034"/>
    <lineage>
        <taxon>Eukaryota</taxon>
        <taxon>Metazoa</taxon>
        <taxon>Ecdysozoa</taxon>
        <taxon>Arthropoda</taxon>
        <taxon>Hexapoda</taxon>
        <taxon>Insecta</taxon>
        <taxon>Pterygota</taxon>
        <taxon>Neoptera</taxon>
        <taxon>Endopterygota</taxon>
        <taxon>Lepidoptera</taxon>
        <taxon>Glossata</taxon>
        <taxon>Ditrysia</taxon>
        <taxon>Papilionoidea</taxon>
        <taxon>Nymphalidae</taxon>
        <taxon>Heliconiinae</taxon>
        <taxon>Argynnini</taxon>
        <taxon>Brenthis</taxon>
    </lineage>
</organism>
<feature type="signal peptide" evidence="1">
    <location>
        <begin position="1"/>
        <end position="18"/>
    </location>
</feature>
<feature type="non-terminal residue" evidence="2">
    <location>
        <position position="218"/>
    </location>
</feature>
<accession>A0A8J9V4I7</accession>
<keyword evidence="1" id="KW-0732">Signal</keyword>
<sequence>MFLSIVLAVLCFCCRALANPDQQSFPDMVFTVLKEHDPLFVEKIEGNLSTLKYTLYNSTIVGSKNCEIKNFKANKDETAVQLELHCSSITLMGDYDTNGRLIALNVEGHGGYSIISGKYKITIDFELTKAQGKDGKTHLAIKNFKIKCEGLSANKYNFKNLFNGQKELSDALDKFIDDNWKEVDSFVEEPAWTAIIKKVILHTNDYLKDVPLENIVLK</sequence>
<dbReference type="PANTHER" id="PTHR11008:SF32">
    <property type="entry name" value="CIRCADIAN CLOCK-CONTROLLED PROTEIN DAYWAKE-RELATED"/>
    <property type="match status" value="1"/>
</dbReference>
<evidence type="ECO:0000313" key="2">
    <source>
        <dbReference type="EMBL" id="CAH0719900.1"/>
    </source>
</evidence>
<reference evidence="2" key="1">
    <citation type="submission" date="2021-12" db="EMBL/GenBank/DDBJ databases">
        <authorList>
            <person name="Martin H S."/>
        </authorList>
    </citation>
    <scope>NUCLEOTIDE SEQUENCE</scope>
</reference>